<reference evidence="4 5" key="1">
    <citation type="journal article" date="2013" name="Genome Announc.">
        <title>Draft Genome Sequence of Cesiribacter andamanensis Strain AMV16T, Isolated from a Soil Sample from a Mud Volcano in the Andaman Islands, India.</title>
        <authorList>
            <person name="Shivaji S."/>
            <person name="Ara S."/>
            <person name="Begum Z."/>
            <person name="Srinivas T.N."/>
            <person name="Singh A."/>
            <person name="Kumar Pinnaka A."/>
        </authorList>
    </citation>
    <scope>NUCLEOTIDE SEQUENCE [LARGE SCALE GENOMIC DNA]</scope>
    <source>
        <strain evidence="4 5">AMV16</strain>
    </source>
</reference>
<keyword evidence="1" id="KW-0732">Signal</keyword>
<feature type="domain" description="Transglutaminase-like" evidence="2">
    <location>
        <begin position="291"/>
        <end position="362"/>
    </location>
</feature>
<keyword evidence="5" id="KW-1185">Reference proteome</keyword>
<feature type="signal peptide" evidence="1">
    <location>
        <begin position="1"/>
        <end position="30"/>
    </location>
</feature>
<dbReference type="SUPFAM" id="SSF54001">
    <property type="entry name" value="Cysteine proteinases"/>
    <property type="match status" value="1"/>
</dbReference>
<dbReference type="Proteomes" id="UP000011910">
    <property type="component" value="Unassembled WGS sequence"/>
</dbReference>
<dbReference type="PATRIC" id="fig|1279009.4.peg.919"/>
<dbReference type="InterPro" id="IPR038765">
    <property type="entry name" value="Papain-like_cys_pep_sf"/>
</dbReference>
<feature type="domain" description="DUF3857" evidence="3">
    <location>
        <begin position="91"/>
        <end position="227"/>
    </location>
</feature>
<evidence type="ECO:0008006" key="6">
    <source>
        <dbReference type="Google" id="ProtNLM"/>
    </source>
</evidence>
<comment type="caution">
    <text evidence="4">The sequence shown here is derived from an EMBL/GenBank/DDBJ whole genome shotgun (WGS) entry which is preliminary data.</text>
</comment>
<accession>M7NQD9</accession>
<evidence type="ECO:0000259" key="3">
    <source>
        <dbReference type="Pfam" id="PF12969"/>
    </source>
</evidence>
<protein>
    <recommendedName>
        <fullName evidence="6">Transglutaminase-like domain-containing protein</fullName>
    </recommendedName>
</protein>
<dbReference type="Gene3D" id="2.60.40.3140">
    <property type="match status" value="1"/>
</dbReference>
<dbReference type="eggNOG" id="COG1305">
    <property type="taxonomic scope" value="Bacteria"/>
</dbReference>
<dbReference type="AlphaFoldDB" id="M7NQD9"/>
<dbReference type="InterPro" id="IPR002931">
    <property type="entry name" value="Transglutaminase-like"/>
</dbReference>
<evidence type="ECO:0000256" key="1">
    <source>
        <dbReference type="SAM" id="SignalP"/>
    </source>
</evidence>
<dbReference type="Gene3D" id="3.10.620.30">
    <property type="match status" value="1"/>
</dbReference>
<name>M7NQD9_9BACT</name>
<evidence type="ECO:0000313" key="5">
    <source>
        <dbReference type="Proteomes" id="UP000011910"/>
    </source>
</evidence>
<dbReference type="InterPro" id="IPR024618">
    <property type="entry name" value="DUF3857"/>
</dbReference>
<organism evidence="4 5">
    <name type="scientific">Cesiribacter andamanensis AMV16</name>
    <dbReference type="NCBI Taxonomy" id="1279009"/>
    <lineage>
        <taxon>Bacteria</taxon>
        <taxon>Pseudomonadati</taxon>
        <taxon>Bacteroidota</taxon>
        <taxon>Cytophagia</taxon>
        <taxon>Cytophagales</taxon>
        <taxon>Cesiribacteraceae</taxon>
        <taxon>Cesiribacter</taxon>
    </lineage>
</organism>
<gene>
    <name evidence="4" type="ORF">ADICEAN_00907</name>
</gene>
<dbReference type="RefSeq" id="WP_009194309.1">
    <property type="nucleotide sequence ID" value="NZ_AODQ01000014.1"/>
</dbReference>
<dbReference type="STRING" id="1279009.ADICEAN_00907"/>
<dbReference type="OrthoDB" id="8595007at2"/>
<sequence>MAPSTNTPRSHRQLPALLLVLLLAAGPVLAQDFGATYTALKQQYPEEQAVYWKYYEDIDISVQADSLLVRTKNYKEMVHLGDMSQVFAKDVVYASYFHQVSNIQAATLLPNKKKHRTLKVTDFKETFDRNSQVFYDDTKLITFMYPAIEPGAHTVLQYDELLRDARFIGSFFFSSNAPLAHGRFTLTLDPGIEVDLKLRHDVENKVKVTKEKVGARTRYVYEIRNSEKYKSESSAPTIKYYTPHLNIVVQSFTTSKGVKKNVLSSADDLYTWYKTFIKGLEQHQDETLKGIVAELVEGAKTEEEKVRRIFYWVQENIKYIAFEDGMRGLIPHNGGYVCEKRFGDCKDMASILVNMMQHAGIKGHFTWIGTRDIPYDYSELPSPLVDNHMIATYMSGGRPYFLDATAQYSPFELPSSMIQGKEALIALSEGEYKIVRVPEVPKEQNRDTDTSYFRLEKGVIKGRGHVTLSGYNKVFNTYRISKTSEQEVKEYLTRRLGRGSNKFYLEQYQVSDVQNLDKPTRIGYEFSIADYYREIGEEIYLNMNLDKAYFKDFIDKDRKLAIENEYKYTKQTVSVLELPANYTLAHLPADDAFSNAYFGYSIKYRQEKGRIVLHKELYVNYLLLQPEGFAQWNEAIKKLSEAYSETLILKRKRV</sequence>
<evidence type="ECO:0000259" key="2">
    <source>
        <dbReference type="Pfam" id="PF01841"/>
    </source>
</evidence>
<dbReference type="Gene3D" id="2.60.120.1130">
    <property type="match status" value="1"/>
</dbReference>
<feature type="chain" id="PRO_5004082552" description="Transglutaminase-like domain-containing protein" evidence="1">
    <location>
        <begin position="31"/>
        <end position="654"/>
    </location>
</feature>
<proteinExistence type="predicted"/>
<dbReference type="EMBL" id="AODQ01000014">
    <property type="protein sequence ID" value="EMR03940.1"/>
    <property type="molecule type" value="Genomic_DNA"/>
</dbReference>
<dbReference type="Pfam" id="PF01841">
    <property type="entry name" value="Transglut_core"/>
    <property type="match status" value="1"/>
</dbReference>
<dbReference type="Pfam" id="PF12969">
    <property type="entry name" value="DUF3857"/>
    <property type="match status" value="1"/>
</dbReference>
<evidence type="ECO:0000313" key="4">
    <source>
        <dbReference type="EMBL" id="EMR03940.1"/>
    </source>
</evidence>